<accession>A0A6H2A069</accession>
<organism evidence="1">
    <name type="scientific">viral metagenome</name>
    <dbReference type="NCBI Taxonomy" id="1070528"/>
    <lineage>
        <taxon>unclassified sequences</taxon>
        <taxon>metagenomes</taxon>
        <taxon>organismal metagenomes</taxon>
    </lineage>
</organism>
<reference evidence="1" key="1">
    <citation type="submission" date="2020-03" db="EMBL/GenBank/DDBJ databases">
        <title>The deep terrestrial virosphere.</title>
        <authorList>
            <person name="Holmfeldt K."/>
            <person name="Nilsson E."/>
            <person name="Simone D."/>
            <person name="Lopez-Fernandez M."/>
            <person name="Wu X."/>
            <person name="de Brujin I."/>
            <person name="Lundin D."/>
            <person name="Andersson A."/>
            <person name="Bertilsson S."/>
            <person name="Dopson M."/>
        </authorList>
    </citation>
    <scope>NUCLEOTIDE SEQUENCE</scope>
    <source>
        <strain evidence="1">TM448A03243</strain>
    </source>
</reference>
<dbReference type="EMBL" id="MT144396">
    <property type="protein sequence ID" value="QJA53129.1"/>
    <property type="molecule type" value="Genomic_DNA"/>
</dbReference>
<proteinExistence type="predicted"/>
<name>A0A6H2A069_9ZZZZ</name>
<protein>
    <submittedName>
        <fullName evidence="1">Uncharacterized protein</fullName>
    </submittedName>
</protein>
<evidence type="ECO:0000313" key="1">
    <source>
        <dbReference type="EMBL" id="QJA53129.1"/>
    </source>
</evidence>
<sequence>MALKIFCNICREFMKDVTPDEASRLKGDEICKTCKDYSRTVLDKLIVDYKRLSDELAGYYNKAVVQLEETIRKALK</sequence>
<dbReference type="AlphaFoldDB" id="A0A6H2A069"/>
<gene>
    <name evidence="1" type="ORF">TM448A03243_0003</name>
</gene>